<gene>
    <name evidence="2" type="ordered locus">BDP_1476</name>
</gene>
<sequence>MASTATIIVTLVSSVVGSSALTSFVQWLLGRLDRRNGLEKAIADSPTIKSIELELYRQTLFAKPKSRAEHEHQLDVGDAYLKLGGNGAGHARLDQLKADYQRRLTADDWAY</sequence>
<dbReference type="HOGENOM" id="CLU_2071489_0_0_11"/>
<dbReference type="EMBL" id="CP001750">
    <property type="protein sequence ID" value="ADB10076.1"/>
    <property type="molecule type" value="Genomic_DNA"/>
</dbReference>
<organism evidence="2 3">
    <name type="scientific">Bifidobacterium dentium (strain ATCC 27534 / DSM 20436 / JCM 1195 / Bd1)</name>
    <dbReference type="NCBI Taxonomy" id="401473"/>
    <lineage>
        <taxon>Bacteria</taxon>
        <taxon>Bacillati</taxon>
        <taxon>Actinomycetota</taxon>
        <taxon>Actinomycetes</taxon>
        <taxon>Bifidobacteriales</taxon>
        <taxon>Bifidobacteriaceae</taxon>
        <taxon>Bifidobacterium</taxon>
    </lineage>
</organism>
<dbReference type="KEGG" id="bde:BDP_1476"/>
<dbReference type="RefSeq" id="WP_012902301.1">
    <property type="nucleotide sequence ID" value="NC_013714.1"/>
</dbReference>
<evidence type="ECO:0000313" key="2">
    <source>
        <dbReference type="EMBL" id="ADB10076.1"/>
    </source>
</evidence>
<reference evidence="2 3" key="1">
    <citation type="journal article" date="2009" name="PLoS Genet.">
        <title>The Bifidobacterium dentium Bd1 genome sequence reflects its genetic adaptation to the human oral cavity.</title>
        <authorList>
            <person name="Ventura M."/>
            <person name="Turroni F."/>
            <person name="Zomer A."/>
            <person name="Foroni E."/>
            <person name="Giubellini V."/>
            <person name="Bottacini F."/>
            <person name="Canchaya C."/>
            <person name="Claesson M.J."/>
            <person name="He F."/>
            <person name="Mantzourani M."/>
            <person name="Mulas L."/>
            <person name="Ferrarini A."/>
            <person name="Gao B."/>
            <person name="Delledonne M."/>
            <person name="Henrissat B."/>
            <person name="Coutinho P."/>
            <person name="Oggioni M."/>
            <person name="Gupta R.S."/>
            <person name="Zhang Z."/>
            <person name="Beighton D."/>
            <person name="Fitzgerald G.F."/>
            <person name="O'Toole P.W."/>
            <person name="van Sinderen D."/>
        </authorList>
    </citation>
    <scope>NUCLEOTIDE SEQUENCE [LARGE SCALE GENOMIC DNA]</scope>
    <source>
        <strain evidence="3">ATCC 27534 / DSM 20436 / JCM 1195 / Bd1</strain>
    </source>
</reference>
<keyword evidence="1" id="KW-0472">Membrane</keyword>
<name>D2QB90_BIFDB</name>
<evidence type="ECO:0000313" key="3">
    <source>
        <dbReference type="Proteomes" id="UP000008693"/>
    </source>
</evidence>
<keyword evidence="1" id="KW-0812">Transmembrane</keyword>
<accession>D2QB90</accession>
<evidence type="ECO:0008006" key="4">
    <source>
        <dbReference type="Google" id="ProtNLM"/>
    </source>
</evidence>
<evidence type="ECO:0000256" key="1">
    <source>
        <dbReference type="SAM" id="Phobius"/>
    </source>
</evidence>
<protein>
    <recommendedName>
        <fullName evidence="4">Phage minor structural protein</fullName>
    </recommendedName>
</protein>
<feature type="transmembrane region" description="Helical" evidence="1">
    <location>
        <begin position="6"/>
        <end position="29"/>
    </location>
</feature>
<dbReference type="eggNOG" id="ENOG5031JKM">
    <property type="taxonomic scope" value="Bacteria"/>
</dbReference>
<dbReference type="GeneID" id="31606649"/>
<keyword evidence="3" id="KW-1185">Reference proteome</keyword>
<keyword evidence="1" id="KW-1133">Transmembrane helix</keyword>
<dbReference type="STRING" id="401473.BDP_1476"/>
<dbReference type="AlphaFoldDB" id="D2QB90"/>
<proteinExistence type="predicted"/>
<dbReference type="Proteomes" id="UP000008693">
    <property type="component" value="Chromosome"/>
</dbReference>